<evidence type="ECO:0000313" key="5">
    <source>
        <dbReference type="Proteomes" id="UP000824118"/>
    </source>
</evidence>
<dbReference type="SUPFAM" id="SSF49785">
    <property type="entry name" value="Galactose-binding domain-like"/>
    <property type="match status" value="2"/>
</dbReference>
<dbReference type="Gene3D" id="2.60.120.1060">
    <property type="entry name" value="NPCBM/NEW2 domain"/>
    <property type="match status" value="1"/>
</dbReference>
<gene>
    <name evidence="4" type="ORF">IAD22_06700</name>
</gene>
<dbReference type="SMART" id="SM00776">
    <property type="entry name" value="NPCBM"/>
    <property type="match status" value="1"/>
</dbReference>
<evidence type="ECO:0000313" key="4">
    <source>
        <dbReference type="EMBL" id="HIU50683.1"/>
    </source>
</evidence>
<dbReference type="Gene3D" id="2.60.120.260">
    <property type="entry name" value="Galactose-binding domain-like"/>
    <property type="match status" value="1"/>
</dbReference>
<keyword evidence="2" id="KW-0732">Signal</keyword>
<feature type="domain" description="F5/8 type C" evidence="3">
    <location>
        <begin position="871"/>
        <end position="983"/>
    </location>
</feature>
<organism evidence="4 5">
    <name type="scientific">Candidatus Limousia pullorum</name>
    <dbReference type="NCBI Taxonomy" id="2840860"/>
    <lineage>
        <taxon>Bacteria</taxon>
        <taxon>Bacillati</taxon>
        <taxon>Bacillota</taxon>
        <taxon>Clostridia</taxon>
        <taxon>Eubacteriales</taxon>
        <taxon>Oscillospiraceae</taxon>
        <taxon>Oscillospiraceae incertae sedis</taxon>
        <taxon>Candidatus Limousia</taxon>
    </lineage>
</organism>
<keyword evidence="1" id="KW-0378">Hydrolase</keyword>
<comment type="caution">
    <text evidence="4">The sequence shown here is derived from an EMBL/GenBank/DDBJ whole genome shotgun (WGS) entry which is preliminary data.</text>
</comment>
<dbReference type="InterPro" id="IPR013222">
    <property type="entry name" value="Glyco_hyd_98_carb-bd"/>
</dbReference>
<evidence type="ECO:0000256" key="1">
    <source>
        <dbReference type="ARBA" id="ARBA00023295"/>
    </source>
</evidence>
<dbReference type="AlphaFoldDB" id="A0A9D1LYX0"/>
<dbReference type="PROSITE" id="PS50022">
    <property type="entry name" value="FA58C_3"/>
    <property type="match status" value="1"/>
</dbReference>
<feature type="non-terminal residue" evidence="4">
    <location>
        <position position="983"/>
    </location>
</feature>
<dbReference type="Pfam" id="PF00754">
    <property type="entry name" value="F5_F8_type_C"/>
    <property type="match status" value="1"/>
</dbReference>
<feature type="signal peptide" evidence="2">
    <location>
        <begin position="1"/>
        <end position="27"/>
    </location>
</feature>
<evidence type="ECO:0000259" key="3">
    <source>
        <dbReference type="PROSITE" id="PS50022"/>
    </source>
</evidence>
<reference evidence="4" key="1">
    <citation type="submission" date="2020-10" db="EMBL/GenBank/DDBJ databases">
        <authorList>
            <person name="Gilroy R."/>
        </authorList>
    </citation>
    <scope>NUCLEOTIDE SEQUENCE</scope>
    <source>
        <strain evidence="4">ChiGjej1B1-1684</strain>
    </source>
</reference>
<dbReference type="EMBL" id="DVNG01000102">
    <property type="protein sequence ID" value="HIU50683.1"/>
    <property type="molecule type" value="Genomic_DNA"/>
</dbReference>
<sequence>MKKLHRKILSVILSVLMTVSVVTSVSAQSYTHDTETASITELNVSNEEVFLSDISGTALIKSSVGYGNLMFDKNIEGDQISLKVNGKRFYFVKGLGAHAPSILVYDLGDYVENQDMTRFTAYLGVDFSRWDSGDGVTFKVSVSSDNSVWETVVETGTLKGTSESVFVDIDLTGKRYLKIESFENENDGADHSVIADAKLIKDDYVPEASKVIKTLDEYDAMIKDVVNQNPGKSFEQLVEENQELQNLLLKRNFVDMAGYSVLNYYCKTEENAEFLKQVMEDNELLELYMQGGDSIASYDKALDVLKALLSSHGEDLQDIEHGELYRQMMVTLSLTHSINVPFWEDGNQISDPVKRYEIYKKLYDNELLINDVFEDLNIEEMRWVMNNLISDDQIEWLNYYVRFHTDRKDMGELTIDNFTPGPYYFITYQFGYDYLKPEYYSAENKEAWQKKWKLTNEYKLSDEETNGKASVYDINVAYEDGHPKLWIVFEEGSVCGGIAKTGTNLLTAFGVPGVVVGQPGHAAYLQMERNEDGKYVWSIGNDVSGWSQSRREEDPTREDRRMLLGWGNQEWASYYYASYVLLAQEVLNNEETYYKSNELNKLAKVYSDDPETQIEIYEEALAIENKNLDSWEGLIKAYGNADKSESEFLKLAERISENLKYYPLPMSDILSNLLSSYVEDEIALSQIDNYIQASLNDAANATSEDVLQPNDTKTMANYLLGNTEPMATFSFDGENAGKIVLNDMYSGENQLLYSISGDGEESWINAGTVTEVQLTEEQLAQVNDNDNILVRLQGTTNYYTIDITQGELPNAAYLNDNENKIYGVDEPLEYHTGDGIWKDLTEDIRFDGDINVTIRIKAHETTTQSAEKTFSFSDNTSTDRKYITVDRITVEDVSSEETSHENMAQNAVDGDINTIWHTLWDGSDTERYITLKFDEAVKLSAFEYTPRQDSGNGRVLSYEVYTSLDGKDWKLSASGDGWENNAE</sequence>
<dbReference type="InterPro" id="IPR000421">
    <property type="entry name" value="FA58C"/>
</dbReference>
<proteinExistence type="predicted"/>
<dbReference type="Proteomes" id="UP000824118">
    <property type="component" value="Unassembled WGS sequence"/>
</dbReference>
<keyword evidence="1" id="KW-0326">Glycosidase</keyword>
<dbReference type="InterPro" id="IPR008979">
    <property type="entry name" value="Galactose-bd-like_sf"/>
</dbReference>
<reference evidence="4" key="2">
    <citation type="journal article" date="2021" name="PeerJ">
        <title>Extensive microbial diversity within the chicken gut microbiome revealed by metagenomics and culture.</title>
        <authorList>
            <person name="Gilroy R."/>
            <person name="Ravi A."/>
            <person name="Getino M."/>
            <person name="Pursley I."/>
            <person name="Horton D.L."/>
            <person name="Alikhan N.F."/>
            <person name="Baker D."/>
            <person name="Gharbi K."/>
            <person name="Hall N."/>
            <person name="Watson M."/>
            <person name="Adriaenssens E.M."/>
            <person name="Foster-Nyarko E."/>
            <person name="Jarju S."/>
            <person name="Secka A."/>
            <person name="Antonio M."/>
            <person name="Oren A."/>
            <person name="Chaudhuri R.R."/>
            <person name="La Ragione R."/>
            <person name="Hildebrand F."/>
            <person name="Pallen M.J."/>
        </authorList>
    </citation>
    <scope>NUCLEOTIDE SEQUENCE</scope>
    <source>
        <strain evidence="4">ChiGjej1B1-1684</strain>
    </source>
</reference>
<dbReference type="InterPro" id="IPR038637">
    <property type="entry name" value="NPCBM_sf"/>
</dbReference>
<protein>
    <submittedName>
        <fullName evidence="4">NPCBM/NEW2 domain-containing protein</fullName>
    </submittedName>
</protein>
<accession>A0A9D1LYX0</accession>
<name>A0A9D1LYX0_9FIRM</name>
<feature type="chain" id="PRO_5039550546" evidence="2">
    <location>
        <begin position="28"/>
        <end position="983"/>
    </location>
</feature>
<dbReference type="GO" id="GO:0016798">
    <property type="term" value="F:hydrolase activity, acting on glycosyl bonds"/>
    <property type="evidence" value="ECO:0007669"/>
    <property type="project" value="UniProtKB-KW"/>
</dbReference>
<evidence type="ECO:0000256" key="2">
    <source>
        <dbReference type="SAM" id="SignalP"/>
    </source>
</evidence>
<dbReference type="Pfam" id="PF08305">
    <property type="entry name" value="NPCBM"/>
    <property type="match status" value="1"/>
</dbReference>